<organism evidence="2 3">
    <name type="scientific">Stephania cephalantha</name>
    <dbReference type="NCBI Taxonomy" id="152367"/>
    <lineage>
        <taxon>Eukaryota</taxon>
        <taxon>Viridiplantae</taxon>
        <taxon>Streptophyta</taxon>
        <taxon>Embryophyta</taxon>
        <taxon>Tracheophyta</taxon>
        <taxon>Spermatophyta</taxon>
        <taxon>Magnoliopsida</taxon>
        <taxon>Ranunculales</taxon>
        <taxon>Menispermaceae</taxon>
        <taxon>Menispermoideae</taxon>
        <taxon>Cissampelideae</taxon>
        <taxon>Stephania</taxon>
    </lineage>
</organism>
<dbReference type="AlphaFoldDB" id="A0AAP0PWH8"/>
<feature type="compositionally biased region" description="Low complexity" evidence="1">
    <location>
        <begin position="11"/>
        <end position="25"/>
    </location>
</feature>
<dbReference type="EMBL" id="JBBNAG010000002">
    <property type="protein sequence ID" value="KAK9157675.1"/>
    <property type="molecule type" value="Genomic_DNA"/>
</dbReference>
<accession>A0AAP0PWH8</accession>
<evidence type="ECO:0000313" key="3">
    <source>
        <dbReference type="Proteomes" id="UP001419268"/>
    </source>
</evidence>
<protein>
    <submittedName>
        <fullName evidence="2">Uncharacterized protein</fullName>
    </submittedName>
</protein>
<keyword evidence="3" id="KW-1185">Reference proteome</keyword>
<dbReference type="Proteomes" id="UP001419268">
    <property type="component" value="Unassembled WGS sequence"/>
</dbReference>
<reference evidence="2 3" key="1">
    <citation type="submission" date="2024-01" db="EMBL/GenBank/DDBJ databases">
        <title>Genome assemblies of Stephania.</title>
        <authorList>
            <person name="Yang L."/>
        </authorList>
    </citation>
    <scope>NUCLEOTIDE SEQUENCE [LARGE SCALE GENOMIC DNA]</scope>
    <source>
        <strain evidence="2">JXDWG</strain>
        <tissue evidence="2">Leaf</tissue>
    </source>
</reference>
<gene>
    <name evidence="2" type="ORF">Scep_004249</name>
</gene>
<feature type="region of interest" description="Disordered" evidence="1">
    <location>
        <begin position="1"/>
        <end position="25"/>
    </location>
</feature>
<dbReference type="InterPro" id="IPR004252">
    <property type="entry name" value="Probable_transposase_24"/>
</dbReference>
<evidence type="ECO:0000256" key="1">
    <source>
        <dbReference type="SAM" id="MobiDB-lite"/>
    </source>
</evidence>
<sequence>MGTDVDPLSTPILTSNNSISPSSNLSLKTSPASLDSPSTLCWGLCRRCELSSRLPEVVPSAVSASEVVADCRRYLCSHRRLPSAFAAAACAAPVADRRCSSLRWKPSPFSSSSLLAVQVRCSPLFVTAVETIFVCPRPLPPLPMKPLPLFAAVRCYQTNTSETPPTVNELYLHLHTVNHDGVTFIDTRSERLYDKLQMRRLELTQATPEQPVDDEAVYLNVAGECPKGRVYGLGSLGRKKMRYADPGASTSQMPEMVPRAEFDIVAEQLQKDPYILCWDIRNTVGIVYKYCCIYFVKAPLSDCLLFCAVHFLSHLHWSILIYSVDLGGKVITISAEASTGVVLFGGGKLVTLDTISVLSFRFVPQQFQDKLQRRRQELTQTTPDQPVDDEAVYYKAKLQRRRQELTQTTPDQPVDDEAVYNKVAGECPKGRVYGLGSLGRKKS</sequence>
<name>A0AAP0PWH8_9MAGN</name>
<comment type="caution">
    <text evidence="2">The sequence shown here is derived from an EMBL/GenBank/DDBJ whole genome shotgun (WGS) entry which is preliminary data.</text>
</comment>
<evidence type="ECO:0000313" key="2">
    <source>
        <dbReference type="EMBL" id="KAK9157675.1"/>
    </source>
</evidence>
<proteinExistence type="predicted"/>
<dbReference type="Pfam" id="PF03004">
    <property type="entry name" value="Transposase_24"/>
    <property type="match status" value="1"/>
</dbReference>